<dbReference type="AlphaFoldDB" id="A0A8H7DEY5"/>
<dbReference type="Proteomes" id="UP000623467">
    <property type="component" value="Unassembled WGS sequence"/>
</dbReference>
<proteinExistence type="predicted"/>
<protein>
    <submittedName>
        <fullName evidence="1">AAA-16 domain-containing protein</fullName>
    </submittedName>
</protein>
<sequence length="440" mass="50716">MTILSSAPRQSEFLPILCTIVHFQLAAGDIDQVLGLAEGETQLLLRGLHSVLNVPSEKSHISSHHASFLDFLHNPDRSGNFCVSTSSRQISLARDLLQFCAGPFQRRYICLLFPLLRFIVSLPPSGAVAELFPLIGSINPEYIFDRSPYQYKRGFDFSSITSWLKKTRSAPTDVIQLWEDYAFMLSIDTMPRWTESPPVEHIISPSPELFRILVTLGLLRYHLSKLRPKLDLTWTDLRDTLCSLRPKVVAPEHTPPIHRPQAAYSWVARDLALHFIRKIVNNYVDTEGGVNPSGSRDVMLLYNQHCSPYGYYPFIRNIEEAYTRSQDRLVWDIAYLVRLSPPCPLLHRELWRIPPSEIWSSRPSGNVLIHHVFKWLEFFPDSTMELITFWEQAAPDPEPCHDSTFNFDPDVQERYWRDLVGRHNNTIGRLHLPDSFKIDL</sequence>
<name>A0A8H7DEY5_9AGAR</name>
<evidence type="ECO:0000313" key="2">
    <source>
        <dbReference type="Proteomes" id="UP000623467"/>
    </source>
</evidence>
<evidence type="ECO:0000313" key="1">
    <source>
        <dbReference type="EMBL" id="KAF7372969.1"/>
    </source>
</evidence>
<dbReference type="EMBL" id="JACAZH010000003">
    <property type="protein sequence ID" value="KAF7372969.1"/>
    <property type="molecule type" value="Genomic_DNA"/>
</dbReference>
<reference evidence="1" key="1">
    <citation type="submission" date="2020-05" db="EMBL/GenBank/DDBJ databases">
        <title>Mycena genomes resolve the evolution of fungal bioluminescence.</title>
        <authorList>
            <person name="Tsai I.J."/>
        </authorList>
    </citation>
    <scope>NUCLEOTIDE SEQUENCE</scope>
    <source>
        <strain evidence="1">160909Yilan</strain>
    </source>
</reference>
<gene>
    <name evidence="1" type="ORF">MSAN_00504200</name>
</gene>
<accession>A0A8H7DEY5</accession>
<organism evidence="1 2">
    <name type="scientific">Mycena sanguinolenta</name>
    <dbReference type="NCBI Taxonomy" id="230812"/>
    <lineage>
        <taxon>Eukaryota</taxon>
        <taxon>Fungi</taxon>
        <taxon>Dikarya</taxon>
        <taxon>Basidiomycota</taxon>
        <taxon>Agaricomycotina</taxon>
        <taxon>Agaricomycetes</taxon>
        <taxon>Agaricomycetidae</taxon>
        <taxon>Agaricales</taxon>
        <taxon>Marasmiineae</taxon>
        <taxon>Mycenaceae</taxon>
        <taxon>Mycena</taxon>
    </lineage>
</organism>
<keyword evidence="2" id="KW-1185">Reference proteome</keyword>
<comment type="caution">
    <text evidence="1">The sequence shown here is derived from an EMBL/GenBank/DDBJ whole genome shotgun (WGS) entry which is preliminary data.</text>
</comment>
<dbReference type="OrthoDB" id="3062009at2759"/>